<dbReference type="PANTHER" id="PTHR10632">
    <property type="entry name" value="SULFIDE:QUINONE OXIDOREDUCTASE"/>
    <property type="match status" value="1"/>
</dbReference>
<evidence type="ECO:0000256" key="11">
    <source>
        <dbReference type="SAM" id="MobiDB-lite"/>
    </source>
</evidence>
<evidence type="ECO:0000256" key="7">
    <source>
        <dbReference type="ARBA" id="ARBA00023002"/>
    </source>
</evidence>
<evidence type="ECO:0000256" key="10">
    <source>
        <dbReference type="ARBA" id="ARBA00070160"/>
    </source>
</evidence>
<keyword evidence="8" id="KW-0496">Mitochondrion</keyword>
<dbReference type="InterPro" id="IPR036188">
    <property type="entry name" value="FAD/NAD-bd_sf"/>
</dbReference>
<gene>
    <name evidence="12" type="ORF">C1SCF055_LOCUS30646</name>
</gene>
<dbReference type="PANTHER" id="PTHR10632:SF2">
    <property type="entry name" value="SULFIDE:QUINONE OXIDOREDUCTASE, MITOCHONDRIAL"/>
    <property type="match status" value="1"/>
</dbReference>
<dbReference type="Proteomes" id="UP001152797">
    <property type="component" value="Unassembled WGS sequence"/>
</dbReference>
<dbReference type="GO" id="GO:0005739">
    <property type="term" value="C:mitochondrion"/>
    <property type="evidence" value="ECO:0007669"/>
    <property type="project" value="UniProtKB-SubCell"/>
</dbReference>
<dbReference type="GO" id="GO:0070224">
    <property type="term" value="F:sulfide:quinone oxidoreductase activity"/>
    <property type="evidence" value="ECO:0007669"/>
    <property type="project" value="TreeGrafter"/>
</dbReference>
<evidence type="ECO:0000256" key="9">
    <source>
        <dbReference type="ARBA" id="ARBA00060891"/>
    </source>
</evidence>
<feature type="non-terminal residue" evidence="12">
    <location>
        <position position="354"/>
    </location>
</feature>
<reference evidence="12" key="1">
    <citation type="submission" date="2022-10" db="EMBL/GenBank/DDBJ databases">
        <authorList>
            <person name="Chen Y."/>
            <person name="Dougan E. K."/>
            <person name="Chan C."/>
            <person name="Rhodes N."/>
            <person name="Thang M."/>
        </authorList>
    </citation>
    <scope>NUCLEOTIDE SEQUENCE</scope>
</reference>
<feature type="region of interest" description="Disordered" evidence="11">
    <location>
        <begin position="315"/>
        <end position="354"/>
    </location>
</feature>
<dbReference type="FunFam" id="3.50.50.60:FF:000034">
    <property type="entry name" value="sulfide:quinone oxidoreductase, mitochondrial"/>
    <property type="match status" value="1"/>
</dbReference>
<keyword evidence="4" id="KW-0874">Quinone</keyword>
<evidence type="ECO:0000256" key="4">
    <source>
        <dbReference type="ARBA" id="ARBA00022719"/>
    </source>
</evidence>
<evidence type="ECO:0000256" key="8">
    <source>
        <dbReference type="ARBA" id="ARBA00023128"/>
    </source>
</evidence>
<evidence type="ECO:0000256" key="1">
    <source>
        <dbReference type="ARBA" id="ARBA00001974"/>
    </source>
</evidence>
<dbReference type="InterPro" id="IPR015904">
    <property type="entry name" value="Sulphide_quinone_reductase"/>
</dbReference>
<sequence length="354" mass="38867">EYDILVVAAGLQQNFNVVPGLKETMGKNSVASIYSLDYSPVVWQNIQALNSGKAIFTNPCTAVNCGGAPQKIAYLAEAEWRKRGVRDSIDIEFITATPGIFACPEYRVALEKQMAAKGISPSVKTNLIEVDGDKKIAVFEKEGGEIVTKEFDFLHVTPPMSSPDFVKNSPLANAVGFVDVDKETCQHNKYPNVFALGDCSSLPTSKTYSAISSQAPVVVSNVQSLMEEKEATRIYDGYTACPVLLGDSQLMLAEFNGYTMEAIPTFWPLDQTKPNAFFYWLKRFVFEHVYWHAMPNGRWYGKYMFFEPWAQHKAESTETKATGPTPSEHAALKAQVAAPSTGTSQASSSSSSDS</sequence>
<dbReference type="OrthoDB" id="416048at2759"/>
<evidence type="ECO:0000313" key="14">
    <source>
        <dbReference type="Proteomes" id="UP001152797"/>
    </source>
</evidence>
<dbReference type="GO" id="GO:0048038">
    <property type="term" value="F:quinone binding"/>
    <property type="evidence" value="ECO:0007669"/>
    <property type="project" value="UniProtKB-KW"/>
</dbReference>
<dbReference type="EMBL" id="CAMXCT030003519">
    <property type="protein sequence ID" value="CAL4792189.1"/>
    <property type="molecule type" value="Genomic_DNA"/>
</dbReference>
<organism evidence="12">
    <name type="scientific">Cladocopium goreaui</name>
    <dbReference type="NCBI Taxonomy" id="2562237"/>
    <lineage>
        <taxon>Eukaryota</taxon>
        <taxon>Sar</taxon>
        <taxon>Alveolata</taxon>
        <taxon>Dinophyceae</taxon>
        <taxon>Suessiales</taxon>
        <taxon>Symbiodiniaceae</taxon>
        <taxon>Cladocopium</taxon>
    </lineage>
</organism>
<evidence type="ECO:0000256" key="6">
    <source>
        <dbReference type="ARBA" id="ARBA00022946"/>
    </source>
</evidence>
<keyword evidence="6" id="KW-0809">Transit peptide</keyword>
<evidence type="ECO:0000313" key="12">
    <source>
        <dbReference type="EMBL" id="CAI4004877.1"/>
    </source>
</evidence>
<evidence type="ECO:0000256" key="2">
    <source>
        <dbReference type="ARBA" id="ARBA00004173"/>
    </source>
</evidence>
<comment type="caution">
    <text evidence="12">The sequence shown here is derived from an EMBL/GenBank/DDBJ whole genome shotgun (WGS) entry which is preliminary data.</text>
</comment>
<comment type="similarity">
    <text evidence="9">Belongs to the SQRD family.</text>
</comment>
<name>A0A9P1DA97_9DINO</name>
<keyword evidence="5" id="KW-0274">FAD</keyword>
<keyword evidence="7" id="KW-0560">Oxidoreductase</keyword>
<evidence type="ECO:0000256" key="5">
    <source>
        <dbReference type="ARBA" id="ARBA00022827"/>
    </source>
</evidence>
<comment type="subcellular location">
    <subcellularLocation>
        <location evidence="2">Mitochondrion</location>
    </subcellularLocation>
</comment>
<dbReference type="GO" id="GO:0071949">
    <property type="term" value="F:FAD binding"/>
    <property type="evidence" value="ECO:0007669"/>
    <property type="project" value="TreeGrafter"/>
</dbReference>
<dbReference type="Gene3D" id="3.50.50.100">
    <property type="match status" value="1"/>
</dbReference>
<keyword evidence="3" id="KW-0285">Flavoprotein</keyword>
<dbReference type="EMBL" id="CAMXCT010003519">
    <property type="protein sequence ID" value="CAI4004877.1"/>
    <property type="molecule type" value="Genomic_DNA"/>
</dbReference>
<evidence type="ECO:0000313" key="13">
    <source>
        <dbReference type="EMBL" id="CAL1158252.1"/>
    </source>
</evidence>
<comment type="cofactor">
    <cofactor evidence="1">
        <name>FAD</name>
        <dbReference type="ChEBI" id="CHEBI:57692"/>
    </cofactor>
</comment>
<dbReference type="EMBL" id="CAMXCT020003519">
    <property type="protein sequence ID" value="CAL1158252.1"/>
    <property type="molecule type" value="Genomic_DNA"/>
</dbReference>
<feature type="non-terminal residue" evidence="12">
    <location>
        <position position="1"/>
    </location>
</feature>
<dbReference type="GO" id="GO:0070221">
    <property type="term" value="P:sulfide oxidation, using sulfide:quinone oxidoreductase"/>
    <property type="evidence" value="ECO:0007669"/>
    <property type="project" value="TreeGrafter"/>
</dbReference>
<dbReference type="AlphaFoldDB" id="A0A9P1DA97"/>
<accession>A0A9P1DA97</accession>
<feature type="compositionally biased region" description="Low complexity" evidence="11">
    <location>
        <begin position="340"/>
        <end position="354"/>
    </location>
</feature>
<keyword evidence="14" id="KW-1185">Reference proteome</keyword>
<reference evidence="13" key="2">
    <citation type="submission" date="2024-04" db="EMBL/GenBank/DDBJ databases">
        <authorList>
            <person name="Chen Y."/>
            <person name="Shah S."/>
            <person name="Dougan E. K."/>
            <person name="Thang M."/>
            <person name="Chan C."/>
        </authorList>
    </citation>
    <scope>NUCLEOTIDE SEQUENCE [LARGE SCALE GENOMIC DNA]</scope>
</reference>
<dbReference type="SUPFAM" id="SSF51905">
    <property type="entry name" value="FAD/NAD(P)-binding domain"/>
    <property type="match status" value="2"/>
</dbReference>
<proteinExistence type="inferred from homology"/>
<protein>
    <recommendedName>
        <fullName evidence="10">Sulfide:quinone oxidoreductase, mitochondrial</fullName>
    </recommendedName>
</protein>
<evidence type="ECO:0000256" key="3">
    <source>
        <dbReference type="ARBA" id="ARBA00022630"/>
    </source>
</evidence>